<dbReference type="Proteomes" id="UP000664521">
    <property type="component" value="Unassembled WGS sequence"/>
</dbReference>
<reference evidence="2" key="1">
    <citation type="submission" date="2021-03" db="EMBL/GenBank/DDBJ databases">
        <authorList>
            <person name="Tagirdzhanova G."/>
        </authorList>
    </citation>
    <scope>NUCLEOTIDE SEQUENCE</scope>
</reference>
<feature type="signal peptide" evidence="1">
    <location>
        <begin position="1"/>
        <end position="19"/>
    </location>
</feature>
<comment type="caution">
    <text evidence="2">The sequence shown here is derived from an EMBL/GenBank/DDBJ whole genome shotgun (WGS) entry which is preliminary data.</text>
</comment>
<keyword evidence="1" id="KW-0732">Signal</keyword>
<name>A0A8H3I8K3_9LECA</name>
<keyword evidence="3" id="KW-1185">Reference proteome</keyword>
<accession>A0A8H3I8K3</accession>
<dbReference type="PROSITE" id="PS51257">
    <property type="entry name" value="PROKAR_LIPOPROTEIN"/>
    <property type="match status" value="1"/>
</dbReference>
<dbReference type="AlphaFoldDB" id="A0A8H3I8K3"/>
<proteinExistence type="predicted"/>
<evidence type="ECO:0000313" key="3">
    <source>
        <dbReference type="Proteomes" id="UP000664521"/>
    </source>
</evidence>
<evidence type="ECO:0000256" key="1">
    <source>
        <dbReference type="SAM" id="SignalP"/>
    </source>
</evidence>
<protein>
    <submittedName>
        <fullName evidence="2">Uncharacterized protein</fullName>
    </submittedName>
</protein>
<sequence length="248" mass="26015">MKIITIAALFTLTPSAALGAACNADNVLRALRGHSAQASPFCSTYTRPPPNQPLPTYVSTYPASRVSSACSCLITSTSSSSSTSTSPTPTPYYCETDAITNGDFNLLANGKPDPWIFNAGSSYGNGYSYLNIASGQSSGFSGTSIKQYLPGLCYGVTFNLTYTSQMTIIGGEPGRACSASYSLASVGQLVYIGPPSGDYPPFSTETRSHVFTYYGNGGPDTLTISFSCSAPAGTYTIDAVHLYGYNHE</sequence>
<dbReference type="OrthoDB" id="3562088at2759"/>
<dbReference type="EMBL" id="CAJPDS010000010">
    <property type="protein sequence ID" value="CAF9911455.1"/>
    <property type="molecule type" value="Genomic_DNA"/>
</dbReference>
<organism evidence="2 3">
    <name type="scientific">Heterodermia speciosa</name>
    <dbReference type="NCBI Taxonomy" id="116794"/>
    <lineage>
        <taxon>Eukaryota</taxon>
        <taxon>Fungi</taxon>
        <taxon>Dikarya</taxon>
        <taxon>Ascomycota</taxon>
        <taxon>Pezizomycotina</taxon>
        <taxon>Lecanoromycetes</taxon>
        <taxon>OSLEUM clade</taxon>
        <taxon>Lecanoromycetidae</taxon>
        <taxon>Caliciales</taxon>
        <taxon>Physciaceae</taxon>
        <taxon>Heterodermia</taxon>
    </lineage>
</organism>
<evidence type="ECO:0000313" key="2">
    <source>
        <dbReference type="EMBL" id="CAF9911455.1"/>
    </source>
</evidence>
<feature type="chain" id="PRO_5034484618" evidence="1">
    <location>
        <begin position="20"/>
        <end position="248"/>
    </location>
</feature>
<gene>
    <name evidence="2" type="ORF">HETSPECPRED_000337</name>
</gene>